<proteinExistence type="predicted"/>
<dbReference type="STRING" id="1048983.EL17_15910"/>
<feature type="transmembrane region" description="Helical" evidence="1">
    <location>
        <begin position="20"/>
        <end position="40"/>
    </location>
</feature>
<sequence>MTEKNTRYKLRVTARQRIVLRYMGIFVFVVVFLQIAVYFASDILLRGYIQNKVEQNSGGKYTVDFDRFYLSLLERGFYVEGFELVPTDAAQIAQGDVPYYHIEIPQFSIKGINYRFSDKTLVLGQIRFREPMVQSRLEELDTNELRESPLRMLETEIRRSIGDNIEEILVKNLYIDDADLLLRNFISQQAIKGEHTHIYIKNINLFIQRETARPFNAEGFEFRMDNFELLLADSIHTVKAGSVHVSSIDEFIRGERVRLVPDVTLPSDTYYEINLDRLELTDADIEKVFYTSEVDVGSLRLDSPTFSVFSEPEPRQDDSAVGYDLYPLIRDILASIQIERLDINGGKYLQRSIKDPNRGRIEAESINFRMEQVYIGPDLNKKRDQFFHAQNATVDISNVRIALADGIHWVTGQTVFLSSLEDKIEITGVEIEPIITSDDVPDITLFEIQAPSLAITEANLKKIYNQNIVDIKEMVLVEPSVVLRDVRAGDNDEELTSSSIQDLTRDFLTAIYVERLEMKEGTLVLDNHLRARQDSLSFGKISFVLENFRLDDRINEDQTSRIFLAEELQLEIQDYALKLSDNLHLFTADRIFVDTKVDYLQISNFRFRPADPNNIQTTLDRYGKSGVLDIEIPEFYARGVDIPAAYFQGMLSVRHIEVPSPVININQYRKRREDAADVKIERGDIYNLLTSYFTHIRVDSLSLNSGTLAYENLGEDKIRTFAEDNVSISVKNFYLDEHSSDEDFQTFFAEELDIGLDNYVFNLAEGKYTIVADRIRFNSAREEIFTSNVRLRPKKNLDTKVSISADIPSMSFTGVDLESFIFDNTLALRKVKLSGSDVRLSINRDEEGTGAVNERKDRGRNLPKTIEIVKIDTVEAEDSNINVSFQERGVNRDLINSGINITFYDFLLDSTILAQGDIAAFFGNLALEVDDFSLILRDSIHSVNFSKVELNSKGDELVFTDLSLVPNNINGNPGSPVIRANIPKVAINTQSLRDIQQTGEVIIIDMLLQNPDIQVYIDQGVKDQPPKDPDKIVQNIVSRLQLDRFKINNGAIAIKEKGTGREIQAFRQISVTLKDLDLDIAGGESFDRQFLFSTDHEVIIPDYELIMKDSMNVLKIGMATLKGSDLVLENVKMTPLYGKYQYTRKVGFQTDVASVKIPLMVLEGFDLALFIDEKKLIGQKMHISQPSAHLFRDKRFPKKEDKYRPMPQELMMNAGMDVLLDSLIIYEGNVFYNEFPEKGMVPGNIAFTGINLTVAPFQLTSRPEDYLFSSLSLAGSGFINEKAPLKLDGEMFFSGRFPIQLNAEVGEFDISLINPILEANAFVSVRDGIIRSARWTINADDERAVGKMALRYNNLNVKLLDERTLEKGVGRKRILTFVINTFAVRSNNPRKLFNTMVTSDIYLPRDTNRFIFNYWWQATLTGLKGSAGLGQPKIPKKEDEIIWED</sequence>
<reference evidence="2 3" key="1">
    <citation type="submission" date="2014-04" db="EMBL/GenBank/DDBJ databases">
        <title>Characterization and application of a salt tolerant electro-active bacterium.</title>
        <authorList>
            <person name="Yang L."/>
            <person name="Wei S."/>
            <person name="Tay Q.X.M."/>
        </authorList>
    </citation>
    <scope>NUCLEOTIDE SEQUENCE [LARGE SCALE GENOMIC DNA]</scope>
    <source>
        <strain evidence="2 3">LY1</strain>
    </source>
</reference>
<evidence type="ECO:0000313" key="2">
    <source>
        <dbReference type="EMBL" id="KEO73093.1"/>
    </source>
</evidence>
<keyword evidence="3" id="KW-1185">Reference proteome</keyword>
<keyword evidence="1" id="KW-0812">Transmembrane</keyword>
<evidence type="ECO:0000256" key="1">
    <source>
        <dbReference type="SAM" id="Phobius"/>
    </source>
</evidence>
<dbReference type="eggNOG" id="ENOG502ZAS2">
    <property type="taxonomic scope" value="Bacteria"/>
</dbReference>
<accession>A0A074KZS6</accession>
<comment type="caution">
    <text evidence="2">The sequence shown here is derived from an EMBL/GenBank/DDBJ whole genome shotgun (WGS) entry which is preliminary data.</text>
</comment>
<evidence type="ECO:0000313" key="3">
    <source>
        <dbReference type="Proteomes" id="UP000027821"/>
    </source>
</evidence>
<dbReference type="OrthoDB" id="610933at2"/>
<protein>
    <submittedName>
        <fullName evidence="2">Uncharacterized protein</fullName>
    </submittedName>
</protein>
<dbReference type="RefSeq" id="WP_035076406.1">
    <property type="nucleotide sequence ID" value="NZ_JMIH01000023.1"/>
</dbReference>
<name>A0A074KZS6_9BACT</name>
<keyword evidence="1" id="KW-1133">Transmembrane helix</keyword>
<organism evidence="2 3">
    <name type="scientific">Anditalea andensis</name>
    <dbReference type="NCBI Taxonomy" id="1048983"/>
    <lineage>
        <taxon>Bacteria</taxon>
        <taxon>Pseudomonadati</taxon>
        <taxon>Bacteroidota</taxon>
        <taxon>Cytophagia</taxon>
        <taxon>Cytophagales</taxon>
        <taxon>Cytophagaceae</taxon>
        <taxon>Anditalea</taxon>
    </lineage>
</organism>
<dbReference type="Proteomes" id="UP000027821">
    <property type="component" value="Unassembled WGS sequence"/>
</dbReference>
<dbReference type="EMBL" id="JMIH01000023">
    <property type="protein sequence ID" value="KEO73093.1"/>
    <property type="molecule type" value="Genomic_DNA"/>
</dbReference>
<gene>
    <name evidence="2" type="ORF">EL17_15910</name>
</gene>
<keyword evidence="1" id="KW-0472">Membrane</keyword>